<dbReference type="OrthoDB" id="438440at2759"/>
<reference evidence="3" key="2">
    <citation type="submission" date="2020-12" db="EMBL/GenBank/DDBJ databases">
        <title>New Spironucleus salmonicida genome in near-complete chromosomes.</title>
        <authorList>
            <person name="Xu F."/>
            <person name="Kurt Z."/>
            <person name="Jimenez-Gonzalez A."/>
            <person name="Astvaldsson A."/>
            <person name="Andersson J.O."/>
            <person name="Svard S.G."/>
        </authorList>
    </citation>
    <scope>NUCLEOTIDE SEQUENCE</scope>
    <source>
        <strain evidence="3">ATCC 50377</strain>
    </source>
</reference>
<organism evidence="2">
    <name type="scientific">Spironucleus salmonicida</name>
    <dbReference type="NCBI Taxonomy" id="348837"/>
    <lineage>
        <taxon>Eukaryota</taxon>
        <taxon>Metamonada</taxon>
        <taxon>Diplomonadida</taxon>
        <taxon>Hexamitidae</taxon>
        <taxon>Hexamitinae</taxon>
        <taxon>Spironucleus</taxon>
    </lineage>
</organism>
<dbReference type="AlphaFoldDB" id="V6LT93"/>
<evidence type="ECO:0000259" key="1">
    <source>
        <dbReference type="Pfam" id="PF01764"/>
    </source>
</evidence>
<evidence type="ECO:0000313" key="2">
    <source>
        <dbReference type="EMBL" id="EST47478.1"/>
    </source>
</evidence>
<protein>
    <submittedName>
        <fullName evidence="2">Lipase class 3 family protein</fullName>
    </submittedName>
</protein>
<reference evidence="2 3" key="1">
    <citation type="journal article" date="2014" name="PLoS Genet.">
        <title>The Genome of Spironucleus salmonicida Highlights a Fish Pathogen Adapted to Fluctuating Environments.</title>
        <authorList>
            <person name="Xu F."/>
            <person name="Jerlstrom-Hultqvist J."/>
            <person name="Einarsson E."/>
            <person name="Astvaldsson A."/>
            <person name="Svard S.G."/>
            <person name="Andersson J.O."/>
        </authorList>
    </citation>
    <scope>NUCLEOTIDE SEQUENCE</scope>
    <source>
        <strain evidence="3">ATCC 50377</strain>
    </source>
</reference>
<proteinExistence type="predicted"/>
<accession>V6LT93</accession>
<evidence type="ECO:0000313" key="3">
    <source>
        <dbReference type="EMBL" id="KAH0570681.1"/>
    </source>
</evidence>
<dbReference type="PANTHER" id="PTHR46023">
    <property type="entry name" value="LIPASE CLASS 3 PROTEIN-LIKE"/>
    <property type="match status" value="1"/>
</dbReference>
<dbReference type="PANTHER" id="PTHR46023:SF6">
    <property type="entry name" value="LIPASE CLASS 3 FAMILY PROTEIN"/>
    <property type="match status" value="1"/>
</dbReference>
<dbReference type="VEuPathDB" id="GiardiaDB:SS50377_26967"/>
<dbReference type="Gene3D" id="3.40.50.1820">
    <property type="entry name" value="alpha/beta hydrolase"/>
    <property type="match status" value="1"/>
</dbReference>
<dbReference type="Pfam" id="PF01764">
    <property type="entry name" value="Lipase_3"/>
    <property type="match status" value="1"/>
</dbReference>
<dbReference type="SUPFAM" id="SSF53474">
    <property type="entry name" value="alpha/beta-Hydrolases"/>
    <property type="match status" value="1"/>
</dbReference>
<dbReference type="EMBL" id="KI546040">
    <property type="protein sequence ID" value="EST47478.1"/>
    <property type="molecule type" value="Genomic_DNA"/>
</dbReference>
<name>V6LT93_9EUKA</name>
<dbReference type="Proteomes" id="UP000018208">
    <property type="component" value="Unassembled WGS sequence"/>
</dbReference>
<dbReference type="EMBL" id="AUWU02000007">
    <property type="protein sequence ID" value="KAH0570681.1"/>
    <property type="molecule type" value="Genomic_DNA"/>
</dbReference>
<sequence>MTTREIGKYINTLKRITNFTLQELTSIQNYLINKEYTKFMIEILTKITSTKNDLLLFDSFYFLLGENVPFINIFMLETKLKAIDIPILDKIRIFQDFQQQLDKNEYYTLSYIYLSSVLQLQLDKINIQKVSNVRTLAQVPKSVLDLYVFQKQIYQQAIIKSEEIDMDFLRDLRLKQASESVYVDVQILQNALFLLDFTWDVYFLKPINEKVLLMNFSPQPLKPAFQVFIHEKQLIIAIRGTTNLADHFTNAQSDSIKIQISGDDVYFHSGFYKAAHFIMSNVLVLAHYLVKRGFAEQLTFAGHSQGAAVGCICTALAQKAGFDAQCVGFATPPCCSATIANCCNFVLENDPIPRMSNFYQKTEIVNKITKNEFSPEEIGVFIQQSSLRAVDDFFVPGDVIYIKNGQFHRSSRFGINIGDIQWTNFQFHKLEGYRDALRDILGEASQSVEVVQWQVPGPKDDDK</sequence>
<feature type="domain" description="Fungal lipase-type" evidence="1">
    <location>
        <begin position="235"/>
        <end position="357"/>
    </location>
</feature>
<keyword evidence="4" id="KW-1185">Reference proteome</keyword>
<dbReference type="InterPro" id="IPR029058">
    <property type="entry name" value="AB_hydrolase_fold"/>
</dbReference>
<dbReference type="CDD" id="cd00519">
    <property type="entry name" value="Lipase_3"/>
    <property type="match status" value="1"/>
</dbReference>
<evidence type="ECO:0000313" key="4">
    <source>
        <dbReference type="Proteomes" id="UP000018208"/>
    </source>
</evidence>
<gene>
    <name evidence="2" type="ORF">SS50377_12463</name>
    <name evidence="3" type="ORF">SS50377_26967</name>
</gene>
<dbReference type="GO" id="GO:0006629">
    <property type="term" value="P:lipid metabolic process"/>
    <property type="evidence" value="ECO:0007669"/>
    <property type="project" value="InterPro"/>
</dbReference>
<dbReference type="InterPro" id="IPR002921">
    <property type="entry name" value="Fungal_lipase-type"/>
</dbReference>